<organism evidence="3 4">
    <name type="scientific">Flavilitoribacter nigricans (strain ATCC 23147 / DSM 23189 / NBRC 102662 / NCIMB 1420 / SS-2)</name>
    <name type="common">Lewinella nigricans</name>
    <dbReference type="NCBI Taxonomy" id="1122177"/>
    <lineage>
        <taxon>Bacteria</taxon>
        <taxon>Pseudomonadati</taxon>
        <taxon>Bacteroidota</taxon>
        <taxon>Saprospiria</taxon>
        <taxon>Saprospirales</taxon>
        <taxon>Lewinellaceae</taxon>
        <taxon>Flavilitoribacter</taxon>
    </lineage>
</organism>
<dbReference type="CDD" id="cd00146">
    <property type="entry name" value="PKD"/>
    <property type="match status" value="1"/>
</dbReference>
<proteinExistence type="predicted"/>
<evidence type="ECO:0000313" key="4">
    <source>
        <dbReference type="Proteomes" id="UP000223913"/>
    </source>
</evidence>
<dbReference type="SUPFAM" id="SSF49299">
    <property type="entry name" value="PKD domain"/>
    <property type="match status" value="1"/>
</dbReference>
<sequence>MNRSIFTLCCFLFAGYLSAQLPPDFHDEVYLNGFDFPTGVTFDDNGRAYVWEKAGRIQMIDTLGKPFPAPLLDISEEVSNWKDHGLMGFCLDHDFLENGYIYLLYALDRHYYDHYGTPAYHPDSSVLHQPTIGRVSRFTADPATAFTTIIEGSKKVLLGETIGNGIPLLYAYHGLGSLIMATDRTLLISCGDATSNVSADIGGDSLETPVTPALAAGIITPDQDVGSYRAQYLGSYNGKILRIDPETGDGLPSNPFFDPSAPRSAVSRIWAYGLRNPYRIMVRPETGSHYASEGNPGVIYAGDVGNGLWEEINIIPRGGLNFGWPITEGLEESWAFAKLPAPANYLAPNKYYNEGACVEPFFNFRETFRRPRKQDPAVIPNPCNPNEPLSAIPGAPVETLPAIVWNNARWNLEGKAAVPGFDPEGKLMAVNLDDPDCPVQSELFNGFSSLAGVFYPQDGPYPESYRGKYFGVDFSSWIKVFDFNDEQELSSVTPFHREAHDIIHMTLNPRDKNLYYLDIYGAVRRITYGGNPAPTARIQLDTSYGPSPLTVQFDGTGSTDDSGSIATYFWDFGDGSTSSEAAPDHIYRAAGSGPEQFTVRLTVKDAQGLSRQDSRIISLNNTPPTARISSIGKGVRYPTDETTVLRLAAEVHDAEHQPEDLQYEWRVYFHHNDHFHPEPVDTQTESFLVVEPLGCGEEIYYYRVELKVTDAAGLSATDRRVIRPYCEDPFVELMPLTAQLVETAVELNWRTGYESEVSEMIVQRSSDYFHFENLGSVPPSGNSQGEENYQFIDPEPRRGNDIYRIKVRKSGTYTYTNLAEVLYPAPPEVQISPNPARDFFHVRVRQAESESLRFELYSLNGARVIRTDWEAEPGKPFEYQYLTGDLPAGVYVYRLWNGDREAGGRLVLR</sequence>
<dbReference type="PROSITE" id="PS50093">
    <property type="entry name" value="PKD"/>
    <property type="match status" value="1"/>
</dbReference>
<evidence type="ECO:0000256" key="1">
    <source>
        <dbReference type="SAM" id="SignalP"/>
    </source>
</evidence>
<dbReference type="InterPro" id="IPR011041">
    <property type="entry name" value="Quinoprot_gluc/sorb_DH_b-prop"/>
</dbReference>
<dbReference type="PANTHER" id="PTHR19328">
    <property type="entry name" value="HEDGEHOG-INTERACTING PROTEIN"/>
    <property type="match status" value="1"/>
</dbReference>
<keyword evidence="1" id="KW-0732">Signal</keyword>
<dbReference type="Gene3D" id="2.60.40.10">
    <property type="entry name" value="Immunoglobulins"/>
    <property type="match status" value="1"/>
</dbReference>
<dbReference type="SUPFAM" id="SSF50952">
    <property type="entry name" value="Soluble quinoprotein glucose dehydrogenase"/>
    <property type="match status" value="1"/>
</dbReference>
<dbReference type="OrthoDB" id="9770043at2"/>
<dbReference type="InterPro" id="IPR000601">
    <property type="entry name" value="PKD_dom"/>
</dbReference>
<protein>
    <recommendedName>
        <fullName evidence="2">PKD domain-containing protein</fullName>
    </recommendedName>
</protein>
<dbReference type="InterPro" id="IPR022409">
    <property type="entry name" value="PKD/Chitinase_dom"/>
</dbReference>
<keyword evidence="4" id="KW-1185">Reference proteome</keyword>
<name>A0A2D0MXG4_FLAN2</name>
<dbReference type="Pfam" id="PF07995">
    <property type="entry name" value="GSDH"/>
    <property type="match status" value="1"/>
</dbReference>
<dbReference type="Gene3D" id="2.120.10.30">
    <property type="entry name" value="TolB, C-terminal domain"/>
    <property type="match status" value="1"/>
</dbReference>
<dbReference type="InterPro" id="IPR012938">
    <property type="entry name" value="Glc/Sorbosone_DH"/>
</dbReference>
<dbReference type="InterPro" id="IPR035986">
    <property type="entry name" value="PKD_dom_sf"/>
</dbReference>
<dbReference type="AlphaFoldDB" id="A0A2D0MXG4"/>
<evidence type="ECO:0000259" key="2">
    <source>
        <dbReference type="PROSITE" id="PS50093"/>
    </source>
</evidence>
<evidence type="ECO:0000313" key="3">
    <source>
        <dbReference type="EMBL" id="PHN00961.1"/>
    </source>
</evidence>
<feature type="domain" description="PKD" evidence="2">
    <location>
        <begin position="534"/>
        <end position="592"/>
    </location>
</feature>
<dbReference type="RefSeq" id="WP_099155615.1">
    <property type="nucleotide sequence ID" value="NZ_PDUD01000067.1"/>
</dbReference>
<accession>A0A2D0MXG4</accession>
<dbReference type="Pfam" id="PF18911">
    <property type="entry name" value="PKD_4"/>
    <property type="match status" value="1"/>
</dbReference>
<dbReference type="InterPro" id="IPR013783">
    <property type="entry name" value="Ig-like_fold"/>
</dbReference>
<feature type="chain" id="PRO_5012813237" description="PKD domain-containing protein" evidence="1">
    <location>
        <begin position="20"/>
        <end position="909"/>
    </location>
</feature>
<dbReference type="Proteomes" id="UP000223913">
    <property type="component" value="Unassembled WGS sequence"/>
</dbReference>
<comment type="caution">
    <text evidence="3">The sequence shown here is derived from an EMBL/GenBank/DDBJ whole genome shotgun (WGS) entry which is preliminary data.</text>
</comment>
<dbReference type="PANTHER" id="PTHR19328:SF13">
    <property type="entry name" value="HIPL1 PROTEIN"/>
    <property type="match status" value="1"/>
</dbReference>
<reference evidence="3 4" key="1">
    <citation type="submission" date="2017-10" db="EMBL/GenBank/DDBJ databases">
        <title>The draft genome sequence of Lewinella nigricans NBRC 102662.</title>
        <authorList>
            <person name="Wang K."/>
        </authorList>
    </citation>
    <scope>NUCLEOTIDE SEQUENCE [LARGE SCALE GENOMIC DNA]</scope>
    <source>
        <strain evidence="3 4">NBRC 102662</strain>
    </source>
</reference>
<dbReference type="EMBL" id="PDUD01000067">
    <property type="protein sequence ID" value="PHN00961.1"/>
    <property type="molecule type" value="Genomic_DNA"/>
</dbReference>
<dbReference type="SMART" id="SM00089">
    <property type="entry name" value="PKD"/>
    <property type="match status" value="1"/>
</dbReference>
<gene>
    <name evidence="3" type="ORF">CRP01_39450</name>
</gene>
<feature type="signal peptide" evidence="1">
    <location>
        <begin position="1"/>
        <end position="19"/>
    </location>
</feature>
<dbReference type="InterPro" id="IPR011042">
    <property type="entry name" value="6-blade_b-propeller_TolB-like"/>
</dbReference>